<dbReference type="PANTHER" id="PTHR43861:SF1">
    <property type="entry name" value="TRANS-ACONITATE 2-METHYLTRANSFERASE"/>
    <property type="match status" value="1"/>
</dbReference>
<evidence type="ECO:0000256" key="1">
    <source>
        <dbReference type="ARBA" id="ARBA00022603"/>
    </source>
</evidence>
<keyword evidence="2 5" id="KW-0808">Transferase</keyword>
<reference evidence="5 6" key="1">
    <citation type="submission" date="2017-02" db="EMBL/GenBank/DDBJ databases">
        <authorList>
            <person name="Peterson S.W."/>
        </authorList>
    </citation>
    <scope>NUCLEOTIDE SEQUENCE [LARGE SCALE GENOMIC DNA]</scope>
    <source>
        <strain evidence="5 6">2B3F</strain>
    </source>
</reference>
<feature type="region of interest" description="Disordered" evidence="3">
    <location>
        <begin position="1"/>
        <end position="30"/>
    </location>
</feature>
<protein>
    <submittedName>
        <fullName evidence="5">Putative methyltransferase</fullName>
    </submittedName>
</protein>
<name>A0A1R4JG84_9MICC</name>
<organism evidence="5 6">
    <name type="scientific">Micrococcus lylae</name>
    <dbReference type="NCBI Taxonomy" id="1273"/>
    <lineage>
        <taxon>Bacteria</taxon>
        <taxon>Bacillati</taxon>
        <taxon>Actinomycetota</taxon>
        <taxon>Actinomycetes</taxon>
        <taxon>Micrococcales</taxon>
        <taxon>Micrococcaceae</taxon>
        <taxon>Micrococcus</taxon>
    </lineage>
</organism>
<dbReference type="Proteomes" id="UP000196230">
    <property type="component" value="Unassembled WGS sequence"/>
</dbReference>
<evidence type="ECO:0000259" key="4">
    <source>
        <dbReference type="Pfam" id="PF13649"/>
    </source>
</evidence>
<dbReference type="EMBL" id="FUKP01000057">
    <property type="protein sequence ID" value="SJN31017.1"/>
    <property type="molecule type" value="Genomic_DNA"/>
</dbReference>
<dbReference type="Pfam" id="PF13649">
    <property type="entry name" value="Methyltransf_25"/>
    <property type="match status" value="1"/>
</dbReference>
<dbReference type="Gene3D" id="3.40.50.150">
    <property type="entry name" value="Vaccinia Virus protein VP39"/>
    <property type="match status" value="1"/>
</dbReference>
<evidence type="ECO:0000256" key="3">
    <source>
        <dbReference type="SAM" id="MobiDB-lite"/>
    </source>
</evidence>
<dbReference type="InterPro" id="IPR029063">
    <property type="entry name" value="SAM-dependent_MTases_sf"/>
</dbReference>
<dbReference type="SUPFAM" id="SSF53335">
    <property type="entry name" value="S-adenosyl-L-methionine-dependent methyltransferases"/>
    <property type="match status" value="1"/>
</dbReference>
<gene>
    <name evidence="5" type="ORF">FM125_08360</name>
</gene>
<feature type="domain" description="Methyltransferase" evidence="4">
    <location>
        <begin position="64"/>
        <end position="155"/>
    </location>
</feature>
<keyword evidence="1 5" id="KW-0489">Methyltransferase</keyword>
<dbReference type="GO" id="GO:0032259">
    <property type="term" value="P:methylation"/>
    <property type="evidence" value="ECO:0007669"/>
    <property type="project" value="UniProtKB-KW"/>
</dbReference>
<evidence type="ECO:0000313" key="5">
    <source>
        <dbReference type="EMBL" id="SJN31017.1"/>
    </source>
</evidence>
<dbReference type="GO" id="GO:0008168">
    <property type="term" value="F:methyltransferase activity"/>
    <property type="evidence" value="ECO:0007669"/>
    <property type="project" value="UniProtKB-KW"/>
</dbReference>
<proteinExistence type="predicted"/>
<sequence>MLSAAPHHGKPARYPAPMPHSPGDTNRRAYDDPAVAAGYDAQNPDGPDHDFFRRLAEETGARRIVDLGCGTGLLTVTLAGSGRAVVGIDPAEAMLAVARARPGADAVRWLRGTAELIEPASADLAIMSGNVAMHLIGDDWHRALRRIAAGLAPGGRLAFETRNPALRAWEGWNAEPTETTTTAAHLLESEVTSAPDRQGVVVHRWRQEDLDTGAVHEGEEHLQFRSAAQVRADLEVAGLTVERISGGWQRQEFDESRDALMVVEAVRV</sequence>
<accession>A0A1R4JG84</accession>
<dbReference type="CDD" id="cd02440">
    <property type="entry name" value="AdoMet_MTases"/>
    <property type="match status" value="1"/>
</dbReference>
<evidence type="ECO:0000313" key="6">
    <source>
        <dbReference type="Proteomes" id="UP000196230"/>
    </source>
</evidence>
<dbReference type="PANTHER" id="PTHR43861">
    <property type="entry name" value="TRANS-ACONITATE 2-METHYLTRANSFERASE-RELATED"/>
    <property type="match status" value="1"/>
</dbReference>
<dbReference type="InterPro" id="IPR041698">
    <property type="entry name" value="Methyltransf_25"/>
</dbReference>
<evidence type="ECO:0000256" key="2">
    <source>
        <dbReference type="ARBA" id="ARBA00022679"/>
    </source>
</evidence>
<dbReference type="AlphaFoldDB" id="A0A1R4JG84"/>